<sequence>MARRKWNFTGFWVNQLYHAFRTMVLAVVSFMEISTTSIISALKCSLRGCLLRSKYKEGTALDAHNFNICGYQTKLTYPEGRRAQFHPSEACQNNSSLAASSNAMAVVKTPGAKRVEVKHPPDPGLQSPTADAANVRRPPYPLVPFLDGPQALQ</sequence>
<dbReference type="Proteomes" id="UP000838756">
    <property type="component" value="Unassembled WGS sequence"/>
</dbReference>
<evidence type="ECO:0000256" key="2">
    <source>
        <dbReference type="SAM" id="Phobius"/>
    </source>
</evidence>
<dbReference type="EMBL" id="CAKXAJ010025241">
    <property type="protein sequence ID" value="CAH2236991.1"/>
    <property type="molecule type" value="Genomic_DNA"/>
</dbReference>
<accession>A0A8S4RLT7</accession>
<proteinExistence type="predicted"/>
<gene>
    <name evidence="3" type="primary">jg9484</name>
    <name evidence="3" type="ORF">PAEG_LOCUS14308</name>
</gene>
<organism evidence="3 4">
    <name type="scientific">Pararge aegeria aegeria</name>
    <dbReference type="NCBI Taxonomy" id="348720"/>
    <lineage>
        <taxon>Eukaryota</taxon>
        <taxon>Metazoa</taxon>
        <taxon>Ecdysozoa</taxon>
        <taxon>Arthropoda</taxon>
        <taxon>Hexapoda</taxon>
        <taxon>Insecta</taxon>
        <taxon>Pterygota</taxon>
        <taxon>Neoptera</taxon>
        <taxon>Endopterygota</taxon>
        <taxon>Lepidoptera</taxon>
        <taxon>Glossata</taxon>
        <taxon>Ditrysia</taxon>
        <taxon>Papilionoidea</taxon>
        <taxon>Nymphalidae</taxon>
        <taxon>Satyrinae</taxon>
        <taxon>Satyrini</taxon>
        <taxon>Parargina</taxon>
        <taxon>Pararge</taxon>
    </lineage>
</organism>
<comment type="caution">
    <text evidence="3">The sequence shown here is derived from an EMBL/GenBank/DDBJ whole genome shotgun (WGS) entry which is preliminary data.</text>
</comment>
<evidence type="ECO:0000256" key="1">
    <source>
        <dbReference type="SAM" id="MobiDB-lite"/>
    </source>
</evidence>
<keyword evidence="2" id="KW-0472">Membrane</keyword>
<reference evidence="3" key="1">
    <citation type="submission" date="2022-03" db="EMBL/GenBank/DDBJ databases">
        <authorList>
            <person name="Lindestad O."/>
        </authorList>
    </citation>
    <scope>NUCLEOTIDE SEQUENCE</scope>
</reference>
<protein>
    <submittedName>
        <fullName evidence="3">Jg9484 protein</fullName>
    </submittedName>
</protein>
<dbReference type="AlphaFoldDB" id="A0A8S4RLT7"/>
<keyword evidence="2" id="KW-0812">Transmembrane</keyword>
<keyword evidence="4" id="KW-1185">Reference proteome</keyword>
<evidence type="ECO:0000313" key="4">
    <source>
        <dbReference type="Proteomes" id="UP000838756"/>
    </source>
</evidence>
<name>A0A8S4RLT7_9NEOP</name>
<feature type="transmembrane region" description="Helical" evidence="2">
    <location>
        <begin position="20"/>
        <end position="42"/>
    </location>
</feature>
<keyword evidence="2" id="KW-1133">Transmembrane helix</keyword>
<feature type="region of interest" description="Disordered" evidence="1">
    <location>
        <begin position="115"/>
        <end position="153"/>
    </location>
</feature>
<evidence type="ECO:0000313" key="3">
    <source>
        <dbReference type="EMBL" id="CAH2236991.1"/>
    </source>
</evidence>